<gene>
    <name evidence="2" type="ORF">C1I99_13895</name>
</gene>
<evidence type="ECO:0000313" key="3">
    <source>
        <dbReference type="Proteomes" id="UP000248749"/>
    </source>
</evidence>
<dbReference type="Proteomes" id="UP000248749">
    <property type="component" value="Unassembled WGS sequence"/>
</dbReference>
<evidence type="ECO:0000256" key="1">
    <source>
        <dbReference type="SAM" id="MobiDB-lite"/>
    </source>
</evidence>
<evidence type="ECO:0000313" key="2">
    <source>
        <dbReference type="EMBL" id="PZF98197.1"/>
    </source>
</evidence>
<accession>A0A2W2DEB2</accession>
<comment type="caution">
    <text evidence="2">The sequence shown here is derived from an EMBL/GenBank/DDBJ whole genome shotgun (WGS) entry which is preliminary data.</text>
</comment>
<sequence>MRQGPLPPEVRPSVVLPAAEVTARGELVRPPFVRPPPARRPGRLASTQAAGQPVTPFVPGSGDAIDDARPARGGR</sequence>
<reference evidence="2 3" key="1">
    <citation type="submission" date="2018-01" db="EMBL/GenBank/DDBJ databases">
        <title>Draft genome sequence of Salinispora sp. 13K206.</title>
        <authorList>
            <person name="Sahin N."/>
            <person name="Saygin H."/>
            <person name="Ay H."/>
        </authorList>
    </citation>
    <scope>NUCLEOTIDE SEQUENCE [LARGE SCALE GENOMIC DNA]</scope>
    <source>
        <strain evidence="2 3">13K206</strain>
    </source>
</reference>
<proteinExistence type="predicted"/>
<dbReference type="EMBL" id="POUB01000080">
    <property type="protein sequence ID" value="PZF98197.1"/>
    <property type="molecule type" value="Genomic_DNA"/>
</dbReference>
<feature type="compositionally biased region" description="Basic and acidic residues" evidence="1">
    <location>
        <begin position="66"/>
        <end position="75"/>
    </location>
</feature>
<organism evidence="2 3">
    <name type="scientific">Micromonospora deserti</name>
    <dbReference type="NCBI Taxonomy" id="2070366"/>
    <lineage>
        <taxon>Bacteria</taxon>
        <taxon>Bacillati</taxon>
        <taxon>Actinomycetota</taxon>
        <taxon>Actinomycetes</taxon>
        <taxon>Micromonosporales</taxon>
        <taxon>Micromonosporaceae</taxon>
        <taxon>Micromonospora</taxon>
    </lineage>
</organism>
<protein>
    <submittedName>
        <fullName evidence="2">Uncharacterized protein</fullName>
    </submittedName>
</protein>
<feature type="region of interest" description="Disordered" evidence="1">
    <location>
        <begin position="28"/>
        <end position="75"/>
    </location>
</feature>
<name>A0A2W2DEB2_9ACTN</name>
<keyword evidence="3" id="KW-1185">Reference proteome</keyword>
<dbReference type="AlphaFoldDB" id="A0A2W2DEB2"/>